<dbReference type="AlphaFoldDB" id="A0A318VA51"/>
<dbReference type="GO" id="GO:0008198">
    <property type="term" value="F:ferrous iron binding"/>
    <property type="evidence" value="ECO:0007669"/>
    <property type="project" value="TreeGrafter"/>
</dbReference>
<evidence type="ECO:0000313" key="9">
    <source>
        <dbReference type="Proteomes" id="UP000247551"/>
    </source>
</evidence>
<evidence type="ECO:0000256" key="1">
    <source>
        <dbReference type="ARBA" id="ARBA00001961"/>
    </source>
</evidence>
<reference evidence="8 9" key="1">
    <citation type="submission" date="2018-06" db="EMBL/GenBank/DDBJ databases">
        <title>Genomic Encyclopedia of Type Strains, Phase III (KMG-III): the genomes of soil and plant-associated and newly described type strains.</title>
        <authorList>
            <person name="Whitman W."/>
        </authorList>
    </citation>
    <scope>NUCLEOTIDE SEQUENCE [LARGE SCALE GENOMIC DNA]</scope>
    <source>
        <strain evidence="8 9">CECT 7730</strain>
    </source>
</reference>
<evidence type="ECO:0000256" key="6">
    <source>
        <dbReference type="ARBA" id="ARBA00023004"/>
    </source>
</evidence>
<dbReference type="PANTHER" id="PTHR12907">
    <property type="entry name" value="EGL NINE HOMOLOG-RELATED"/>
    <property type="match status" value="1"/>
</dbReference>
<dbReference type="Gene3D" id="2.60.120.620">
    <property type="entry name" value="q2cbj1_9rhob like domain"/>
    <property type="match status" value="1"/>
</dbReference>
<proteinExistence type="predicted"/>
<keyword evidence="6" id="KW-0408">Iron</keyword>
<dbReference type="GO" id="GO:0071456">
    <property type="term" value="P:cellular response to hypoxia"/>
    <property type="evidence" value="ECO:0007669"/>
    <property type="project" value="TreeGrafter"/>
</dbReference>
<keyword evidence="5" id="KW-0560">Oxidoreductase</keyword>
<organism evidence="8 9">
    <name type="scientific">Marinomonas alcarazii</name>
    <dbReference type="NCBI Taxonomy" id="491949"/>
    <lineage>
        <taxon>Bacteria</taxon>
        <taxon>Pseudomonadati</taxon>
        <taxon>Pseudomonadota</taxon>
        <taxon>Gammaproteobacteria</taxon>
        <taxon>Oceanospirillales</taxon>
        <taxon>Oceanospirillaceae</taxon>
        <taxon>Marinomonas</taxon>
    </lineage>
</organism>
<evidence type="ECO:0000259" key="7">
    <source>
        <dbReference type="PROSITE" id="PS51471"/>
    </source>
</evidence>
<dbReference type="GO" id="GO:0031543">
    <property type="term" value="F:peptidyl-proline dioxygenase activity"/>
    <property type="evidence" value="ECO:0007669"/>
    <property type="project" value="TreeGrafter"/>
</dbReference>
<evidence type="ECO:0000313" key="8">
    <source>
        <dbReference type="EMBL" id="PYF84537.1"/>
    </source>
</evidence>
<dbReference type="SMART" id="SM00702">
    <property type="entry name" value="P4Hc"/>
    <property type="match status" value="1"/>
</dbReference>
<evidence type="ECO:0000256" key="2">
    <source>
        <dbReference type="ARBA" id="ARBA00022723"/>
    </source>
</evidence>
<dbReference type="Proteomes" id="UP000247551">
    <property type="component" value="Unassembled WGS sequence"/>
</dbReference>
<keyword evidence="9" id="KW-1185">Reference proteome</keyword>
<dbReference type="InterPro" id="IPR051559">
    <property type="entry name" value="HIF_prolyl_hydroxylases"/>
</dbReference>
<dbReference type="EMBL" id="QKLW01000001">
    <property type="protein sequence ID" value="PYF84537.1"/>
    <property type="molecule type" value="Genomic_DNA"/>
</dbReference>
<dbReference type="Pfam" id="PF13640">
    <property type="entry name" value="2OG-FeII_Oxy_3"/>
    <property type="match status" value="1"/>
</dbReference>
<evidence type="ECO:0000256" key="5">
    <source>
        <dbReference type="ARBA" id="ARBA00023002"/>
    </source>
</evidence>
<dbReference type="InterPro" id="IPR044862">
    <property type="entry name" value="Pro_4_hyd_alph_FE2OG_OXY"/>
</dbReference>
<dbReference type="PROSITE" id="PS51471">
    <property type="entry name" value="FE2OG_OXY"/>
    <property type="match status" value="1"/>
</dbReference>
<evidence type="ECO:0000256" key="4">
    <source>
        <dbReference type="ARBA" id="ARBA00022964"/>
    </source>
</evidence>
<dbReference type="RefSeq" id="WP_110572025.1">
    <property type="nucleotide sequence ID" value="NZ_QKLW01000001.1"/>
</dbReference>
<protein>
    <submittedName>
        <fullName evidence="8">SM-20-related protein</fullName>
    </submittedName>
</protein>
<accession>A0A318VA51</accession>
<dbReference type="GO" id="GO:0031418">
    <property type="term" value="F:L-ascorbic acid binding"/>
    <property type="evidence" value="ECO:0007669"/>
    <property type="project" value="UniProtKB-KW"/>
</dbReference>
<feature type="domain" description="Fe2OG dioxygenase" evidence="7">
    <location>
        <begin position="115"/>
        <end position="218"/>
    </location>
</feature>
<evidence type="ECO:0000256" key="3">
    <source>
        <dbReference type="ARBA" id="ARBA00022896"/>
    </source>
</evidence>
<dbReference type="InterPro" id="IPR005123">
    <property type="entry name" value="Oxoglu/Fe-dep_dioxygenase_dom"/>
</dbReference>
<keyword evidence="4" id="KW-0223">Dioxygenase</keyword>
<comment type="cofactor">
    <cofactor evidence="1">
        <name>L-ascorbate</name>
        <dbReference type="ChEBI" id="CHEBI:38290"/>
    </cofactor>
</comment>
<name>A0A318VA51_9GAMM</name>
<dbReference type="PANTHER" id="PTHR12907:SF26">
    <property type="entry name" value="HIF PROLYL HYDROXYLASE, ISOFORM C"/>
    <property type="match status" value="1"/>
</dbReference>
<dbReference type="InterPro" id="IPR006620">
    <property type="entry name" value="Pro_4_hyd_alph"/>
</dbReference>
<keyword evidence="3" id="KW-0847">Vitamin C</keyword>
<sequence>MSNAVLPAKALYVENSIPAFSREEPFSNLLMDLQTKGWSVQDDFFSTDFTQALMDEAENIQNAFMLQAGVGRKQDHQIVLDARRDYIQWIDPDKPIRRDFLKMMAELRVALNRRLFLGLFDYEAHFARYEKGAFYEKHIDAFKGESNRILSTVLYLNENWQDGDGGELVIYDENDPSVEVGRFFPKKGRLAVFLSECFYHEVVVAKRTRHSIAGWFRVNTTTGSTLDPDQ</sequence>
<keyword evidence="2" id="KW-0479">Metal-binding</keyword>
<gene>
    <name evidence="8" type="ORF">DFP75_101575</name>
</gene>
<comment type="caution">
    <text evidence="8">The sequence shown here is derived from an EMBL/GenBank/DDBJ whole genome shotgun (WGS) entry which is preliminary data.</text>
</comment>